<dbReference type="InterPro" id="IPR034751">
    <property type="entry name" value="Yippee"/>
</dbReference>
<evidence type="ECO:0000256" key="4">
    <source>
        <dbReference type="RuleBase" id="RU110713"/>
    </source>
</evidence>
<dbReference type="AlphaFoldDB" id="A0A9Q3HVR0"/>
<evidence type="ECO:0000313" key="7">
    <source>
        <dbReference type="Proteomes" id="UP000765509"/>
    </source>
</evidence>
<evidence type="ECO:0000256" key="1">
    <source>
        <dbReference type="ARBA" id="ARBA00005613"/>
    </source>
</evidence>
<comment type="similarity">
    <text evidence="1 4">Belongs to the yippee family.</text>
</comment>
<feature type="domain" description="Yippee" evidence="5">
    <location>
        <begin position="13"/>
        <end position="109"/>
    </location>
</feature>
<dbReference type="OrthoDB" id="6407410at2759"/>
<dbReference type="InterPro" id="IPR039058">
    <property type="entry name" value="Yippee_fam"/>
</dbReference>
<dbReference type="GO" id="GO:0046872">
    <property type="term" value="F:metal ion binding"/>
    <property type="evidence" value="ECO:0007669"/>
    <property type="project" value="UniProtKB-KW"/>
</dbReference>
<dbReference type="PROSITE" id="PS51792">
    <property type="entry name" value="YIPPEE"/>
    <property type="match status" value="1"/>
</dbReference>
<evidence type="ECO:0000313" key="6">
    <source>
        <dbReference type="EMBL" id="MBW0519776.1"/>
    </source>
</evidence>
<evidence type="ECO:0000256" key="3">
    <source>
        <dbReference type="ARBA" id="ARBA00022833"/>
    </source>
</evidence>
<dbReference type="PANTHER" id="PTHR13848">
    <property type="entry name" value="PROTEIN YIPPEE-LIKE CG15309-RELATED"/>
    <property type="match status" value="1"/>
</dbReference>
<gene>
    <name evidence="6" type="ORF">O181_059491</name>
</gene>
<dbReference type="InterPro" id="IPR004910">
    <property type="entry name" value="Yippee/Mis18/Cereblon"/>
</dbReference>
<organism evidence="6 7">
    <name type="scientific">Austropuccinia psidii MF-1</name>
    <dbReference type="NCBI Taxonomy" id="1389203"/>
    <lineage>
        <taxon>Eukaryota</taxon>
        <taxon>Fungi</taxon>
        <taxon>Dikarya</taxon>
        <taxon>Basidiomycota</taxon>
        <taxon>Pucciniomycotina</taxon>
        <taxon>Pucciniomycetes</taxon>
        <taxon>Pucciniales</taxon>
        <taxon>Sphaerophragmiaceae</taxon>
        <taxon>Austropuccinia</taxon>
    </lineage>
</organism>
<sequence length="109" mass="12514">MGLRYREFLSSTRVFGCSTCRTHLATIDDMLSRQFTGQHGRAYLFANAVNIILGEPEDRPMTTGLHTVKDIYCSKCGTTLGWKYERAYEQSQQYKEGKSILNFNLPTYD</sequence>
<keyword evidence="2" id="KW-0479">Metal-binding</keyword>
<proteinExistence type="inferred from homology"/>
<name>A0A9Q3HVR0_9BASI</name>
<evidence type="ECO:0000259" key="5">
    <source>
        <dbReference type="PROSITE" id="PS51792"/>
    </source>
</evidence>
<accession>A0A9Q3HVR0</accession>
<dbReference type="Proteomes" id="UP000765509">
    <property type="component" value="Unassembled WGS sequence"/>
</dbReference>
<reference evidence="6" key="1">
    <citation type="submission" date="2021-03" db="EMBL/GenBank/DDBJ databases">
        <title>Draft genome sequence of rust myrtle Austropuccinia psidii MF-1, a brazilian biotype.</title>
        <authorList>
            <person name="Quecine M.C."/>
            <person name="Pachon D.M.R."/>
            <person name="Bonatelli M.L."/>
            <person name="Correr F.H."/>
            <person name="Franceschini L.M."/>
            <person name="Leite T.F."/>
            <person name="Margarido G.R.A."/>
            <person name="Almeida C.A."/>
            <person name="Ferrarezi J.A."/>
            <person name="Labate C.A."/>
        </authorList>
    </citation>
    <scope>NUCLEOTIDE SEQUENCE</scope>
    <source>
        <strain evidence="6">MF-1</strain>
    </source>
</reference>
<evidence type="ECO:0000256" key="2">
    <source>
        <dbReference type="ARBA" id="ARBA00022723"/>
    </source>
</evidence>
<dbReference type="EMBL" id="AVOT02027637">
    <property type="protein sequence ID" value="MBW0519776.1"/>
    <property type="molecule type" value="Genomic_DNA"/>
</dbReference>
<comment type="caution">
    <text evidence="6">The sequence shown here is derived from an EMBL/GenBank/DDBJ whole genome shotgun (WGS) entry which is preliminary data.</text>
</comment>
<keyword evidence="3" id="KW-0862">Zinc</keyword>
<protein>
    <recommendedName>
        <fullName evidence="4">Protein yippee-like</fullName>
    </recommendedName>
</protein>
<dbReference type="Pfam" id="PF03226">
    <property type="entry name" value="Yippee-Mis18"/>
    <property type="match status" value="1"/>
</dbReference>
<keyword evidence="7" id="KW-1185">Reference proteome</keyword>